<sequence length="394" mass="41875">MLVIESGPDLDERDAAVPEHRAKGVGGAGLFSDGKFSFHPSASALWSVRPAVELRQSYAAICAILREGGLRAPAFPQEAPPVIESEAAHFSAKRYESGYLSLGARYALTRELATRLSGRAIRGAATSITTNGLDGLDVTVRTGSGDAVIQSKAVIYAAGRFGPLSCRMGVKGLSTIYRRVEIGIRIEQPSETFFLRSDPAVDSKYLCSSEFAGIGWRTFCCCRDGKVVVTDFDDWRTLSGRADCPPTGLSNVGFNLRITSPDLGNDVWHAVTANVRGAKRVMQIPLADVVRPGSAANGGGLDALYGDRGADALISGLRQLVHDFGSRRLQDAVVHGPCIEGVGSYIRLGDDLRAAGGAPIWFAGDSSGIFRGLTAALVSGYYVGLRALTHLRAR</sequence>
<accession>A0ABU2WV18</accession>
<dbReference type="InterPro" id="IPR036188">
    <property type="entry name" value="FAD/NAD-bd_sf"/>
</dbReference>
<evidence type="ECO:0000313" key="1">
    <source>
        <dbReference type="EMBL" id="MDT0529769.1"/>
    </source>
</evidence>
<gene>
    <name evidence="1" type="ORF">RM555_12300</name>
</gene>
<reference evidence="1" key="1">
    <citation type="submission" date="2023-09" db="EMBL/GenBank/DDBJ databases">
        <title>30 novel species of actinomycetes from the DSMZ collection.</title>
        <authorList>
            <person name="Nouioui I."/>
        </authorList>
    </citation>
    <scope>NUCLEOTIDE SEQUENCE</scope>
    <source>
        <strain evidence="1">DSM 115977</strain>
    </source>
</reference>
<evidence type="ECO:0008006" key="3">
    <source>
        <dbReference type="Google" id="ProtNLM"/>
    </source>
</evidence>
<dbReference type="SUPFAM" id="SSF51905">
    <property type="entry name" value="FAD/NAD(P)-binding domain"/>
    <property type="match status" value="1"/>
</dbReference>
<dbReference type="RefSeq" id="WP_311411858.1">
    <property type="nucleotide sequence ID" value="NZ_JAVRFL010000012.1"/>
</dbReference>
<evidence type="ECO:0000313" key="2">
    <source>
        <dbReference type="Proteomes" id="UP001180973"/>
    </source>
</evidence>
<dbReference type="EMBL" id="JAVRFL010000012">
    <property type="protein sequence ID" value="MDT0529769.1"/>
    <property type="molecule type" value="Genomic_DNA"/>
</dbReference>
<protein>
    <recommendedName>
        <fullName evidence="3">FAD dependent oxidoreductase</fullName>
    </recommendedName>
</protein>
<keyword evidence="2" id="KW-1185">Reference proteome</keyword>
<dbReference type="Proteomes" id="UP001180973">
    <property type="component" value="Unassembled WGS sequence"/>
</dbReference>
<proteinExistence type="predicted"/>
<dbReference type="PANTHER" id="PTHR43106:SF1">
    <property type="entry name" value="DEHYDROGENASE-RELATED"/>
    <property type="match status" value="1"/>
</dbReference>
<organism evidence="1 2">
    <name type="scientific">Micromonospora reichwaldensis</name>
    <dbReference type="NCBI Taxonomy" id="3075516"/>
    <lineage>
        <taxon>Bacteria</taxon>
        <taxon>Bacillati</taxon>
        <taxon>Actinomycetota</taxon>
        <taxon>Actinomycetes</taxon>
        <taxon>Micromonosporales</taxon>
        <taxon>Micromonosporaceae</taxon>
        <taxon>Micromonospora</taxon>
    </lineage>
</organism>
<name>A0ABU2WV18_9ACTN</name>
<comment type="caution">
    <text evidence="1">The sequence shown here is derived from an EMBL/GenBank/DDBJ whole genome shotgun (WGS) entry which is preliminary data.</text>
</comment>
<dbReference type="PANTHER" id="PTHR43106">
    <property type="entry name" value="DEHYDROGENASE-RELATED"/>
    <property type="match status" value="1"/>
</dbReference>